<dbReference type="Pfam" id="PF05954">
    <property type="entry name" value="Phage_GPD"/>
    <property type="match status" value="1"/>
</dbReference>
<dbReference type="Proteomes" id="UP000247551">
    <property type="component" value="Unassembled WGS sequence"/>
</dbReference>
<dbReference type="AlphaFoldDB" id="A0A318UXY0"/>
<evidence type="ECO:0000313" key="6">
    <source>
        <dbReference type="EMBL" id="PYF80360.1"/>
    </source>
</evidence>
<accession>A0A318UXY0</accession>
<keyword evidence="7" id="KW-1185">Reference proteome</keyword>
<feature type="compositionally biased region" description="Low complexity" evidence="3">
    <location>
        <begin position="523"/>
        <end position="542"/>
    </location>
</feature>
<dbReference type="InterPro" id="IPR006531">
    <property type="entry name" value="Gp5/Vgr_OB"/>
</dbReference>
<dbReference type="Gene3D" id="3.55.50.10">
    <property type="entry name" value="Baseplate protein-like domains"/>
    <property type="match status" value="1"/>
</dbReference>
<dbReference type="SUPFAM" id="SSF69279">
    <property type="entry name" value="Phage tail proteins"/>
    <property type="match status" value="2"/>
</dbReference>
<evidence type="ECO:0000259" key="5">
    <source>
        <dbReference type="Pfam" id="PF22178"/>
    </source>
</evidence>
<dbReference type="PANTHER" id="PTHR32305:SF11">
    <property type="entry name" value="TYPE VI SECRETION SYSTEM SPIKE PROTEIN VGRG3"/>
    <property type="match status" value="1"/>
</dbReference>
<organism evidence="6 7">
    <name type="scientific">Marinomonas alcarazii</name>
    <dbReference type="NCBI Taxonomy" id="491949"/>
    <lineage>
        <taxon>Bacteria</taxon>
        <taxon>Pseudomonadati</taxon>
        <taxon>Pseudomonadota</taxon>
        <taxon>Gammaproteobacteria</taxon>
        <taxon>Oceanospirillales</taxon>
        <taxon>Oceanospirillaceae</taxon>
        <taxon>Marinomonas</taxon>
    </lineage>
</organism>
<comment type="similarity">
    <text evidence="1">Belongs to the VgrG protein family.</text>
</comment>
<feature type="non-terminal residue" evidence="6">
    <location>
        <position position="1"/>
    </location>
</feature>
<dbReference type="Pfam" id="PF04717">
    <property type="entry name" value="Phage_base_V"/>
    <property type="match status" value="1"/>
</dbReference>
<proteinExistence type="inferred from homology"/>
<name>A0A318UXY0_9GAMM</name>
<feature type="domain" description="Gp5/Type VI secretion system Vgr C-terminal trimerisation" evidence="5">
    <location>
        <begin position="333"/>
        <end position="436"/>
    </location>
</feature>
<dbReference type="RefSeq" id="WP_245927051.1">
    <property type="nucleotide sequence ID" value="NZ_QKLW01000006.1"/>
</dbReference>
<feature type="coiled-coil region" evidence="2">
    <location>
        <begin position="613"/>
        <end position="640"/>
    </location>
</feature>
<comment type="caution">
    <text evidence="6">The sequence shown here is derived from an EMBL/GenBank/DDBJ whole genome shotgun (WGS) entry which is preliminary data.</text>
</comment>
<dbReference type="Pfam" id="PF22178">
    <property type="entry name" value="Gp5_trimer_C"/>
    <property type="match status" value="1"/>
</dbReference>
<dbReference type="EMBL" id="QKLW01000006">
    <property type="protein sequence ID" value="PYF80360.1"/>
    <property type="molecule type" value="Genomic_DNA"/>
</dbReference>
<dbReference type="InterPro" id="IPR054030">
    <property type="entry name" value="Gp5_Vgr_C"/>
</dbReference>
<dbReference type="InterPro" id="IPR050708">
    <property type="entry name" value="T6SS_VgrG/RHS"/>
</dbReference>
<evidence type="ECO:0000313" key="7">
    <source>
        <dbReference type="Proteomes" id="UP000247551"/>
    </source>
</evidence>
<dbReference type="NCBIfam" id="TIGR01646">
    <property type="entry name" value="vgr_GE"/>
    <property type="match status" value="1"/>
</dbReference>
<dbReference type="PANTHER" id="PTHR32305">
    <property type="match status" value="1"/>
</dbReference>
<feature type="domain" description="Gp5/Type VI secretion system Vgr protein OB-fold" evidence="4">
    <location>
        <begin position="249"/>
        <end position="314"/>
    </location>
</feature>
<evidence type="ECO:0000256" key="2">
    <source>
        <dbReference type="SAM" id="Coils"/>
    </source>
</evidence>
<feature type="compositionally biased region" description="Acidic residues" evidence="3">
    <location>
        <begin position="543"/>
        <end position="553"/>
    </location>
</feature>
<dbReference type="SUPFAM" id="SSF69255">
    <property type="entry name" value="gp5 N-terminal domain-like"/>
    <property type="match status" value="1"/>
</dbReference>
<evidence type="ECO:0000259" key="4">
    <source>
        <dbReference type="Pfam" id="PF04717"/>
    </source>
</evidence>
<reference evidence="6 7" key="1">
    <citation type="submission" date="2018-06" db="EMBL/GenBank/DDBJ databases">
        <title>Genomic Encyclopedia of Type Strains, Phase III (KMG-III): the genomes of soil and plant-associated and newly described type strains.</title>
        <authorList>
            <person name="Whitman W."/>
        </authorList>
    </citation>
    <scope>NUCLEOTIDE SEQUENCE [LARGE SCALE GENOMIC DNA]</scope>
    <source>
        <strain evidence="6 7">CECT 7730</strain>
    </source>
</reference>
<keyword evidence="2" id="KW-0175">Coiled coil</keyword>
<dbReference type="Gene3D" id="2.30.110.50">
    <property type="match status" value="1"/>
</dbReference>
<dbReference type="InterPro" id="IPR037026">
    <property type="entry name" value="Vgr_OB-fold_dom_sf"/>
</dbReference>
<dbReference type="Gene3D" id="4.10.220.110">
    <property type="match status" value="1"/>
</dbReference>
<feature type="region of interest" description="Disordered" evidence="3">
    <location>
        <begin position="513"/>
        <end position="555"/>
    </location>
</feature>
<dbReference type="NCBIfam" id="TIGR03361">
    <property type="entry name" value="VI_Rhs_Vgr"/>
    <property type="match status" value="1"/>
</dbReference>
<dbReference type="SUPFAM" id="SSF69349">
    <property type="entry name" value="Phage fibre proteins"/>
    <property type="match status" value="1"/>
</dbReference>
<dbReference type="InterPro" id="IPR006533">
    <property type="entry name" value="T6SS_Vgr_RhsGE"/>
</dbReference>
<dbReference type="Gene3D" id="2.40.50.230">
    <property type="entry name" value="Gp5 N-terminal domain"/>
    <property type="match status" value="1"/>
</dbReference>
<sequence length="897" mass="98151">QRTPLEREFCVQYRETDLDFLHRLAAEEGWVYYFTHEEGKHLLHFADQSQFLPKSPTPIPYNVLAGGGSDDLYISTLTHHTQSLPSQSTLKDYSFKKPDYRFLHQQEGENMDYQLPNYEHFDAPGRFKDDVTGKAFSRIRLEYLRRSARTLVGKSNHAGIQAGMKITLEGHNEDTINQEWLPVSVEHHGTQPQVLEEEGQTGSTTYNNRFTFIPATTNWQATPQPKPSVDGPMMATVVGPEGEEIFCDEHGRVKLHFPWDRYSEANDHSSCWVRVSQGWAGNQHGMMAIPRIGSEVIVSFLNGDPDQPIVTGRAFNAKNTAPYVLPEHKTKTVWRSDTHQGEGFNEISFEDQVDNEKVYLHAQKDLESDVLNDQIHHVGHDQHNQIDNDRFTQLNNNDHLTIKGESRHKVDKDHTLIVDGSLQQKIGDKAILNATKEIHLKSGSKAIIEAASEMTVKVGENFIKIDAAGVHVVGSAINFNSGGNASEGSSLMAKAATLPLGGVAPEHNANLDAVTGNDAPTHATASNNTAATAPPASNNEAAEAAEETQEDTPFEAGYIINDQVTTRKQLYYDHVSEKDVFHLAFQFNKNNMHLNPENVLPGELVILSNKPKTEEDKEKLKLLKQQAKLASKEIQQLTEEEAQTAYNHFQLLDYINKDKIGMGTAGFGVASASMGQRFDSLKSVLEQLNQNYLDNTQVGAGGKASFTPTFYQNRQALFGQLDNALERLTMSKINIGDHPQIKHTLGLSSKSIIHNWDTVTAKGEVPELGRRIGQAAKMAKGAKAVGWLAVGVDGIIAVDNIKQACTGDDTSQCEVVSYKEAGGFAGSVGGGFYGGNVGAVIATGIAVFLGVATGGVAIVAIGFVGAGAGAYAGSKGGDALGESFGENIYQIKKRFTE</sequence>
<evidence type="ECO:0000256" key="3">
    <source>
        <dbReference type="SAM" id="MobiDB-lite"/>
    </source>
</evidence>
<dbReference type="InterPro" id="IPR017847">
    <property type="entry name" value="T6SS_RhsGE_Vgr_subset"/>
</dbReference>
<protein>
    <submittedName>
        <fullName evidence="6">Rhs element Vgr protein</fullName>
    </submittedName>
</protein>
<evidence type="ECO:0000256" key="1">
    <source>
        <dbReference type="ARBA" id="ARBA00005558"/>
    </source>
</evidence>
<gene>
    <name evidence="6" type="ORF">DFP75_1061</name>
</gene>